<gene>
    <name evidence="1" type="ORF">EV700_1998</name>
</gene>
<sequence>MTTYYAIPCPDKLRDNFARLIDHLDQGTRDPLAPLLIEVANDYTDVIVQVMVLGNSEMMPHGSMARKVLEGVASIIKGTSHTMNRQVLHKMSNSDMTPVANQIRARRLEVDGKTYISFPIPTDLAAAYRRCFAAIRQGDISVQHDFTEAVLRFSRLAHQHFYVESMHSLKLGMIARKLVDIGGAGIEKASEAAVRKLVPALNAQELLEFVDYLEPLYIDV</sequence>
<proteinExistence type="predicted"/>
<organism evidence="1 2">
    <name type="scientific">Fluviicoccus keumensis</name>
    <dbReference type="NCBI Taxonomy" id="1435465"/>
    <lineage>
        <taxon>Bacteria</taxon>
        <taxon>Pseudomonadati</taxon>
        <taxon>Pseudomonadota</taxon>
        <taxon>Gammaproteobacteria</taxon>
        <taxon>Moraxellales</taxon>
        <taxon>Moraxellaceae</taxon>
        <taxon>Fluviicoccus</taxon>
    </lineage>
</organism>
<name>A0A4Q7Z629_9GAMM</name>
<protein>
    <submittedName>
        <fullName evidence="1">Uncharacterized protein</fullName>
    </submittedName>
</protein>
<dbReference type="AlphaFoldDB" id="A0A4Q7Z629"/>
<dbReference type="RefSeq" id="WP_130413273.1">
    <property type="nucleotide sequence ID" value="NZ_SHKX01000012.1"/>
</dbReference>
<comment type="caution">
    <text evidence="1">The sequence shown here is derived from an EMBL/GenBank/DDBJ whole genome shotgun (WGS) entry which is preliminary data.</text>
</comment>
<accession>A0A4Q7Z629</accession>
<evidence type="ECO:0000313" key="1">
    <source>
        <dbReference type="EMBL" id="RZU45183.1"/>
    </source>
</evidence>
<reference evidence="1 2" key="1">
    <citation type="submission" date="2019-02" db="EMBL/GenBank/DDBJ databases">
        <title>Genomic Encyclopedia of Type Strains, Phase IV (KMG-IV): sequencing the most valuable type-strain genomes for metagenomic binning, comparative biology and taxonomic classification.</title>
        <authorList>
            <person name="Goeker M."/>
        </authorList>
    </citation>
    <scope>NUCLEOTIDE SEQUENCE [LARGE SCALE GENOMIC DNA]</scope>
    <source>
        <strain evidence="1 2">DSM 105135</strain>
    </source>
</reference>
<evidence type="ECO:0000313" key="2">
    <source>
        <dbReference type="Proteomes" id="UP000292423"/>
    </source>
</evidence>
<dbReference type="OrthoDB" id="6703663at2"/>
<dbReference type="EMBL" id="SHKX01000012">
    <property type="protein sequence ID" value="RZU45183.1"/>
    <property type="molecule type" value="Genomic_DNA"/>
</dbReference>
<dbReference type="Proteomes" id="UP000292423">
    <property type="component" value="Unassembled WGS sequence"/>
</dbReference>
<keyword evidence="2" id="KW-1185">Reference proteome</keyword>